<dbReference type="Gene3D" id="2.60.40.10">
    <property type="entry name" value="Immunoglobulins"/>
    <property type="match status" value="1"/>
</dbReference>
<reference evidence="3" key="1">
    <citation type="journal article" date="2016" name="Nat. Commun.">
        <title>The Gonium pectorale genome demonstrates co-option of cell cycle regulation during the evolution of multicellularity.</title>
        <authorList>
            <person name="Hanschen E.R."/>
            <person name="Marriage T.N."/>
            <person name="Ferris P.J."/>
            <person name="Hamaji T."/>
            <person name="Toyoda A."/>
            <person name="Fujiyama A."/>
            <person name="Neme R."/>
            <person name="Noguchi H."/>
            <person name="Minakuchi Y."/>
            <person name="Suzuki M."/>
            <person name="Kawai-Toyooka H."/>
            <person name="Smith D.R."/>
            <person name="Sparks H."/>
            <person name="Anderson J."/>
            <person name="Bakaric R."/>
            <person name="Luria V."/>
            <person name="Karger A."/>
            <person name="Kirschner M.W."/>
            <person name="Durand P.M."/>
            <person name="Michod R.E."/>
            <person name="Nozaki H."/>
            <person name="Olson B.J."/>
        </authorList>
    </citation>
    <scope>NUCLEOTIDE SEQUENCE [LARGE SCALE GENOMIC DNA]</scope>
    <source>
        <strain evidence="3">NIES-2863</strain>
    </source>
</reference>
<protein>
    <recommendedName>
        <fullName evidence="4">CBM20 domain-containing protein</fullName>
    </recommendedName>
</protein>
<dbReference type="InterPro" id="IPR013783">
    <property type="entry name" value="Ig-like_fold"/>
</dbReference>
<keyword evidence="3" id="KW-1185">Reference proteome</keyword>
<proteinExistence type="predicted"/>
<dbReference type="OrthoDB" id="546181at2759"/>
<comment type="caution">
    <text evidence="2">The sequence shown here is derived from an EMBL/GenBank/DDBJ whole genome shotgun (WGS) entry which is preliminary data.</text>
</comment>
<dbReference type="SUPFAM" id="SSF49452">
    <property type="entry name" value="Starch-binding domain-like"/>
    <property type="match status" value="1"/>
</dbReference>
<feature type="region of interest" description="Disordered" evidence="1">
    <location>
        <begin position="413"/>
        <end position="452"/>
    </location>
</feature>
<dbReference type="InterPro" id="IPR013784">
    <property type="entry name" value="Carb-bd-like_fold"/>
</dbReference>
<evidence type="ECO:0000313" key="2">
    <source>
        <dbReference type="EMBL" id="KXZ53213.1"/>
    </source>
</evidence>
<sequence length="463" mass="47420">MVWSNGHQWSLECSLPQETFEFKIIVFEGHSIRWEGGSNRIVQADGDESGVPVEIVVWLTCHFNATDATGMQLAVPRASVQDAYETSKATLEFLKKRRVKLGQDTDQTTSFTERTRQEAELARLAAAVAEQSSAVDSLEGILGTAPQARQPSAGRNGAASEGDHEAEDEQAVLLLAIDSVALPRALRRISFSNVMQAWSAGPSLLSSSNGGSEGDDAAVHSPSPFLRGELESRAEDLMSAAGALLQELQGPASDGHAATDAQLRTSPYAGEEWAILAEEASQVAVALQALGGPDGEEAHGASREQLLQLQGLASVGSALAGAERGAAAGFVGTDSATTGVVVEGAGIGAAAVAAGAGAPLLMGILDGREEAAAADGVAAIDSTMAPLAAALAAKDGTGDTALSHALEGTPAFSGHAEAARQSGADTQLSPAASSLPQPTSPAPVSPRLEDLHPWQRMAASLKG</sequence>
<evidence type="ECO:0000256" key="1">
    <source>
        <dbReference type="SAM" id="MobiDB-lite"/>
    </source>
</evidence>
<dbReference type="GO" id="GO:0030246">
    <property type="term" value="F:carbohydrate binding"/>
    <property type="evidence" value="ECO:0007669"/>
    <property type="project" value="InterPro"/>
</dbReference>
<feature type="region of interest" description="Disordered" evidence="1">
    <location>
        <begin position="144"/>
        <end position="165"/>
    </location>
</feature>
<name>A0A150GTY7_GONPE</name>
<feature type="region of interest" description="Disordered" evidence="1">
    <location>
        <begin position="203"/>
        <end position="223"/>
    </location>
</feature>
<feature type="compositionally biased region" description="Polar residues" evidence="1">
    <location>
        <begin position="423"/>
        <end position="437"/>
    </location>
</feature>
<dbReference type="AlphaFoldDB" id="A0A150GTY7"/>
<evidence type="ECO:0000313" key="3">
    <source>
        <dbReference type="Proteomes" id="UP000075714"/>
    </source>
</evidence>
<dbReference type="EMBL" id="LSYV01000008">
    <property type="protein sequence ID" value="KXZ53213.1"/>
    <property type="molecule type" value="Genomic_DNA"/>
</dbReference>
<organism evidence="2 3">
    <name type="scientific">Gonium pectorale</name>
    <name type="common">Green alga</name>
    <dbReference type="NCBI Taxonomy" id="33097"/>
    <lineage>
        <taxon>Eukaryota</taxon>
        <taxon>Viridiplantae</taxon>
        <taxon>Chlorophyta</taxon>
        <taxon>core chlorophytes</taxon>
        <taxon>Chlorophyceae</taxon>
        <taxon>CS clade</taxon>
        <taxon>Chlamydomonadales</taxon>
        <taxon>Volvocaceae</taxon>
        <taxon>Gonium</taxon>
    </lineage>
</organism>
<dbReference type="Proteomes" id="UP000075714">
    <property type="component" value="Unassembled WGS sequence"/>
</dbReference>
<evidence type="ECO:0008006" key="4">
    <source>
        <dbReference type="Google" id="ProtNLM"/>
    </source>
</evidence>
<gene>
    <name evidence="2" type="ORF">GPECTOR_7g1106</name>
</gene>
<dbReference type="STRING" id="33097.A0A150GTY7"/>
<accession>A0A150GTY7</accession>